<dbReference type="SUPFAM" id="SSF52266">
    <property type="entry name" value="SGNH hydrolase"/>
    <property type="match status" value="1"/>
</dbReference>
<accession>A0A7I9W9N1</accession>
<organism evidence="2 3">
    <name type="scientific">Mycolicibacterium agri</name>
    <name type="common">Mycobacterium agri</name>
    <dbReference type="NCBI Taxonomy" id="36811"/>
    <lineage>
        <taxon>Bacteria</taxon>
        <taxon>Bacillati</taxon>
        <taxon>Actinomycetota</taxon>
        <taxon>Actinomycetes</taxon>
        <taxon>Mycobacteriales</taxon>
        <taxon>Mycobacteriaceae</taxon>
        <taxon>Mycolicibacterium</taxon>
    </lineage>
</organism>
<gene>
    <name evidence="2" type="ORF">MAGR_58520</name>
</gene>
<name>A0A7I9W9N1_MYCAG</name>
<feature type="domain" description="SGNH hydrolase-type esterase" evidence="1">
    <location>
        <begin position="17"/>
        <end position="169"/>
    </location>
</feature>
<dbReference type="Proteomes" id="UP000465302">
    <property type="component" value="Unassembled WGS sequence"/>
</dbReference>
<comment type="caution">
    <text evidence="2">The sequence shown here is derived from an EMBL/GenBank/DDBJ whole genome shotgun (WGS) entry which is preliminary data.</text>
</comment>
<reference evidence="2 3" key="1">
    <citation type="journal article" date="2019" name="Emerg. Microbes Infect.">
        <title>Comprehensive subspecies identification of 175 nontuberculous mycobacteria species based on 7547 genomic profiles.</title>
        <authorList>
            <person name="Matsumoto Y."/>
            <person name="Kinjo T."/>
            <person name="Motooka D."/>
            <person name="Nabeya D."/>
            <person name="Jung N."/>
            <person name="Uechi K."/>
            <person name="Horii T."/>
            <person name="Iida T."/>
            <person name="Fujita J."/>
            <person name="Nakamura S."/>
        </authorList>
    </citation>
    <scope>NUCLEOTIDE SEQUENCE [LARGE SCALE GENOMIC DNA]</scope>
    <source>
        <strain evidence="2 3">JCM 6377</strain>
    </source>
</reference>
<dbReference type="Gene3D" id="3.40.50.1110">
    <property type="entry name" value="SGNH hydrolase"/>
    <property type="match status" value="1"/>
</dbReference>
<sequence length="190" mass="19895">MGAAAPPQPAPLTIAVVGDQNTAGINNRQVWPTLMAARTGWSVFNCALPEAGFGSDGTGAQSFDYQVDRAQAGHPNVILLVTGTADASLGETESVTVGAVEALNKIIRGGQQVAIVGPIWYATPVPDSIWRVNDAVRKVAEEANVPFFDAIDPPLLSKELMHPDLSGPSDAGQSVIAGKIAEWIRTAVLR</sequence>
<evidence type="ECO:0000313" key="3">
    <source>
        <dbReference type="Proteomes" id="UP000465302"/>
    </source>
</evidence>
<protein>
    <recommendedName>
        <fullName evidence="1">SGNH hydrolase-type esterase domain-containing protein</fullName>
    </recommendedName>
</protein>
<evidence type="ECO:0000313" key="2">
    <source>
        <dbReference type="EMBL" id="GFG54411.1"/>
    </source>
</evidence>
<evidence type="ECO:0000259" key="1">
    <source>
        <dbReference type="Pfam" id="PF13472"/>
    </source>
</evidence>
<dbReference type="CDD" id="cd00229">
    <property type="entry name" value="SGNH_hydrolase"/>
    <property type="match status" value="1"/>
</dbReference>
<dbReference type="EMBL" id="BLKS01000001">
    <property type="protein sequence ID" value="GFG54411.1"/>
    <property type="molecule type" value="Genomic_DNA"/>
</dbReference>
<dbReference type="AlphaFoldDB" id="A0A7I9W9N1"/>
<dbReference type="InterPro" id="IPR013830">
    <property type="entry name" value="SGNH_hydro"/>
</dbReference>
<dbReference type="Pfam" id="PF13472">
    <property type="entry name" value="Lipase_GDSL_2"/>
    <property type="match status" value="1"/>
</dbReference>
<dbReference type="InterPro" id="IPR036514">
    <property type="entry name" value="SGNH_hydro_sf"/>
</dbReference>
<proteinExistence type="predicted"/>